<dbReference type="AlphaFoldDB" id="A0AAI9TQY9"/>
<organism evidence="1 2">
    <name type="scientific">Penicillium thymicola</name>
    <dbReference type="NCBI Taxonomy" id="293382"/>
    <lineage>
        <taxon>Eukaryota</taxon>
        <taxon>Fungi</taxon>
        <taxon>Dikarya</taxon>
        <taxon>Ascomycota</taxon>
        <taxon>Pezizomycotina</taxon>
        <taxon>Eurotiomycetes</taxon>
        <taxon>Eurotiomycetidae</taxon>
        <taxon>Eurotiales</taxon>
        <taxon>Aspergillaceae</taxon>
        <taxon>Penicillium</taxon>
    </lineage>
</organism>
<gene>
    <name evidence="1" type="ORF">VN97_g1386</name>
</gene>
<keyword evidence="2" id="KW-1185">Reference proteome</keyword>
<protein>
    <submittedName>
        <fullName evidence="1">Uncharacterized protein</fullName>
    </submittedName>
</protein>
<reference evidence="1" key="1">
    <citation type="submission" date="2015-06" db="EMBL/GenBank/DDBJ databases">
        <authorList>
            <person name="Nguyen H."/>
        </authorList>
    </citation>
    <scope>NUCLEOTIDE SEQUENCE</scope>
    <source>
        <strain evidence="1">DAOM 180753</strain>
    </source>
</reference>
<evidence type="ECO:0000313" key="1">
    <source>
        <dbReference type="EMBL" id="KAJ9491837.1"/>
    </source>
</evidence>
<name>A0AAI9TQY9_PENTH</name>
<dbReference type="EMBL" id="LACB01000023">
    <property type="protein sequence ID" value="KAJ9491837.1"/>
    <property type="molecule type" value="Genomic_DNA"/>
</dbReference>
<dbReference type="Proteomes" id="UP001227192">
    <property type="component" value="Unassembled WGS sequence"/>
</dbReference>
<proteinExistence type="predicted"/>
<reference evidence="1" key="2">
    <citation type="journal article" date="2016" name="Fungal Biol.">
        <title>Ochratoxin A production by Penicillium thymicola.</title>
        <authorList>
            <person name="Nguyen H.D.T."/>
            <person name="McMullin D.R."/>
            <person name="Ponomareva E."/>
            <person name="Riley R."/>
            <person name="Pomraning K.R."/>
            <person name="Baker S.E."/>
            <person name="Seifert K.A."/>
        </authorList>
    </citation>
    <scope>NUCLEOTIDE SEQUENCE</scope>
    <source>
        <strain evidence="1">DAOM 180753</strain>
    </source>
</reference>
<sequence length="374" mass="42126">MEEFGVFKRVRKYLGRSATKEDTTSTFNRNIVQQCYNMISQMAQRDPAYYAILVACRPDQNRKLIHRPRQYQQRTVSQCDDVGFSVPIDCTKLLAQGEGTGDIHSTVILPTCETAQKIRLVPVSHRQSQSWSQNPLEPEHGDGFKILGEAQEIVVQPGDLIMCLPQVLRWPATFSSSNFLNLSQIRLDNRFPTPPEQPSGSCDTGSLDKVWEQPEPHVHDNKRIAHEYHTAKAGLIEDSWCSSSSAIGQALTGHLDWSTDRVREEINYILGSHGATAVEFVTKSRAQLAKHFHNVCDSIERGEDLDSDCRMNRHGERGASPDLFQGQNEYLETPESFTDSLTSTSSTWNNPSLDDMVADLNHTFSQQPMSFDLP</sequence>
<accession>A0AAI9TQY9</accession>
<evidence type="ECO:0000313" key="2">
    <source>
        <dbReference type="Proteomes" id="UP001227192"/>
    </source>
</evidence>
<comment type="caution">
    <text evidence="1">The sequence shown here is derived from an EMBL/GenBank/DDBJ whole genome shotgun (WGS) entry which is preliminary data.</text>
</comment>